<feature type="binding site" evidence="17">
    <location>
        <begin position="99"/>
        <end position="100"/>
    </location>
    <ligand>
        <name>ATP</name>
        <dbReference type="ChEBI" id="CHEBI:30616"/>
    </ligand>
</feature>
<feature type="active site" description="Proton acceptor" evidence="15">
    <location>
        <position position="74"/>
    </location>
</feature>
<dbReference type="OrthoDB" id="9789934at2"/>
<dbReference type="GO" id="GO:0005886">
    <property type="term" value="C:plasma membrane"/>
    <property type="evidence" value="ECO:0007669"/>
    <property type="project" value="UniProtKB-SubCell"/>
</dbReference>
<keyword evidence="9 17" id="KW-0067">ATP-binding</keyword>
<accession>A0A2N5M9D7</accession>
<dbReference type="RefSeq" id="WP_101640631.1">
    <property type="nucleotide sequence ID" value="NZ_PGUY01000014.1"/>
</dbReference>
<evidence type="ECO:0000256" key="4">
    <source>
        <dbReference type="ARBA" id="ARBA00022516"/>
    </source>
</evidence>
<sequence length="131" mass="14635">MNTGLQGHKGRKNPFYKSVSFAANGIYMALKTERNVRIHAVISVLVLIAGWILNLTQIEWLFIFLSIGVTISLELVNSALERAVDLATEEYHLLAKQAKDMAAGAVLFFSFISIIIGLVIFVPRLMELIWT</sequence>
<dbReference type="PROSITE" id="PS01069">
    <property type="entry name" value="DAGK_PROKAR"/>
    <property type="match status" value="1"/>
</dbReference>
<evidence type="ECO:0000256" key="16">
    <source>
        <dbReference type="PIRSR" id="PIRSR600829-2"/>
    </source>
</evidence>
<evidence type="ECO:0000256" key="5">
    <source>
        <dbReference type="ARBA" id="ARBA00022679"/>
    </source>
</evidence>
<dbReference type="InterPro" id="IPR000829">
    <property type="entry name" value="DAGK"/>
</dbReference>
<keyword evidence="10 19" id="KW-1133">Transmembrane helix</keyword>
<keyword evidence="13" id="KW-0594">Phospholipid biosynthesis</keyword>
<feature type="transmembrane region" description="Helical" evidence="19">
    <location>
        <begin position="36"/>
        <end position="54"/>
    </location>
</feature>
<dbReference type="PANTHER" id="PTHR34299">
    <property type="entry name" value="DIACYLGLYCEROL KINASE"/>
    <property type="match status" value="1"/>
</dbReference>
<dbReference type="GO" id="GO:0008654">
    <property type="term" value="P:phospholipid biosynthetic process"/>
    <property type="evidence" value="ECO:0007669"/>
    <property type="project" value="UniProtKB-KW"/>
</dbReference>
<evidence type="ECO:0000256" key="2">
    <source>
        <dbReference type="ARBA" id="ARBA00005967"/>
    </source>
</evidence>
<feature type="transmembrane region" description="Helical" evidence="19">
    <location>
        <begin position="101"/>
        <end position="122"/>
    </location>
</feature>
<evidence type="ECO:0000256" key="10">
    <source>
        <dbReference type="ARBA" id="ARBA00022989"/>
    </source>
</evidence>
<dbReference type="GO" id="GO:0005524">
    <property type="term" value="F:ATP binding"/>
    <property type="evidence" value="ECO:0007669"/>
    <property type="project" value="UniProtKB-KW"/>
</dbReference>
<dbReference type="Gene3D" id="1.10.287.3610">
    <property type="match status" value="1"/>
</dbReference>
<evidence type="ECO:0000256" key="3">
    <source>
        <dbReference type="ARBA" id="ARBA00022475"/>
    </source>
</evidence>
<keyword evidence="18" id="KW-0460">Magnesium</keyword>
<dbReference type="EMBL" id="PGUY01000014">
    <property type="protein sequence ID" value="PLT30969.1"/>
    <property type="molecule type" value="Genomic_DNA"/>
</dbReference>
<dbReference type="InterPro" id="IPR033717">
    <property type="entry name" value="UDPK"/>
</dbReference>
<keyword evidence="8 20" id="KW-0418">Kinase</keyword>
<evidence type="ECO:0000256" key="13">
    <source>
        <dbReference type="ARBA" id="ARBA00023209"/>
    </source>
</evidence>
<feature type="binding site" evidence="17">
    <location>
        <position position="81"/>
    </location>
    <ligand>
        <name>ATP</name>
        <dbReference type="ChEBI" id="CHEBI:30616"/>
    </ligand>
</feature>
<evidence type="ECO:0000256" key="7">
    <source>
        <dbReference type="ARBA" id="ARBA00022741"/>
    </source>
</evidence>
<dbReference type="GO" id="GO:0016301">
    <property type="term" value="F:kinase activity"/>
    <property type="evidence" value="ECO:0007669"/>
    <property type="project" value="UniProtKB-KW"/>
</dbReference>
<evidence type="ECO:0000313" key="20">
    <source>
        <dbReference type="EMBL" id="PLT30969.1"/>
    </source>
</evidence>
<dbReference type="Proteomes" id="UP000234748">
    <property type="component" value="Unassembled WGS sequence"/>
</dbReference>
<keyword evidence="3" id="KW-1003">Cell membrane</keyword>
<keyword evidence="4" id="KW-0444">Lipid biosynthesis</keyword>
<proteinExistence type="inferred from homology"/>
<name>A0A2N5M9D7_9BACI</name>
<keyword evidence="18" id="KW-0479">Metal-binding</keyword>
<evidence type="ECO:0000256" key="18">
    <source>
        <dbReference type="PIRSR" id="PIRSR600829-4"/>
    </source>
</evidence>
<protein>
    <submittedName>
        <fullName evidence="20">Diacylglycerol kinase</fullName>
    </submittedName>
</protein>
<comment type="cofactor">
    <cofactor evidence="18">
        <name>Mg(2+)</name>
        <dbReference type="ChEBI" id="CHEBI:18420"/>
    </cofactor>
    <text evidence="18">Mn(2+), Zn(2+), Cd(2+) and Co(2+) support activity to lesser extents.</text>
</comment>
<feature type="binding site" evidence="17">
    <location>
        <position position="33"/>
    </location>
    <ligand>
        <name>ATP</name>
        <dbReference type="ChEBI" id="CHEBI:30616"/>
    </ligand>
</feature>
<keyword evidence="11" id="KW-0443">Lipid metabolism</keyword>
<comment type="caution">
    <text evidence="20">The sequence shown here is derived from an EMBL/GenBank/DDBJ whole genome shotgun (WGS) entry which is preliminary data.</text>
</comment>
<gene>
    <name evidence="20" type="ORF">CUU66_05315</name>
</gene>
<dbReference type="CDD" id="cd14265">
    <property type="entry name" value="UDPK_IM_like"/>
    <property type="match status" value="1"/>
</dbReference>
<dbReference type="AlphaFoldDB" id="A0A2N5M9D7"/>
<evidence type="ECO:0000256" key="19">
    <source>
        <dbReference type="SAM" id="Phobius"/>
    </source>
</evidence>
<keyword evidence="12 19" id="KW-0472">Membrane</keyword>
<evidence type="ECO:0000256" key="9">
    <source>
        <dbReference type="ARBA" id="ARBA00022840"/>
    </source>
</evidence>
<keyword evidence="6 19" id="KW-0812">Transmembrane</keyword>
<dbReference type="PANTHER" id="PTHR34299:SF1">
    <property type="entry name" value="DIACYLGLYCEROL KINASE"/>
    <property type="match status" value="1"/>
</dbReference>
<dbReference type="GO" id="GO:0046872">
    <property type="term" value="F:metal ion binding"/>
    <property type="evidence" value="ECO:0007669"/>
    <property type="project" value="UniProtKB-KW"/>
</dbReference>
<evidence type="ECO:0000256" key="14">
    <source>
        <dbReference type="ARBA" id="ARBA00023264"/>
    </source>
</evidence>
<comment type="similarity">
    <text evidence="2">Belongs to the bacterial diacylglycerol kinase family.</text>
</comment>
<dbReference type="InterPro" id="IPR036945">
    <property type="entry name" value="DAGK_sf"/>
</dbReference>
<evidence type="ECO:0000256" key="11">
    <source>
        <dbReference type="ARBA" id="ARBA00023098"/>
    </source>
</evidence>
<keyword evidence="14" id="KW-1208">Phospholipid metabolism</keyword>
<feature type="transmembrane region" description="Helical" evidence="19">
    <location>
        <begin position="60"/>
        <end position="80"/>
    </location>
</feature>
<feature type="binding site" evidence="17">
    <location>
        <begin position="90"/>
        <end position="92"/>
    </location>
    <ligand>
        <name>ATP</name>
        <dbReference type="ChEBI" id="CHEBI:30616"/>
    </ligand>
</feature>
<comment type="subcellular location">
    <subcellularLocation>
        <location evidence="1">Cell membrane</location>
        <topology evidence="1">Multi-pass membrane protein</topology>
    </subcellularLocation>
</comment>
<organism evidence="20 21">
    <name type="scientific">Peribacillus deserti</name>
    <dbReference type="NCBI Taxonomy" id="673318"/>
    <lineage>
        <taxon>Bacteria</taxon>
        <taxon>Bacillati</taxon>
        <taxon>Bacillota</taxon>
        <taxon>Bacilli</taxon>
        <taxon>Bacillales</taxon>
        <taxon>Bacillaceae</taxon>
        <taxon>Peribacillus</taxon>
    </lineage>
</organism>
<dbReference type="Pfam" id="PF01219">
    <property type="entry name" value="DAGK_prokar"/>
    <property type="match status" value="1"/>
</dbReference>
<evidence type="ECO:0000256" key="15">
    <source>
        <dbReference type="PIRSR" id="PIRSR600829-1"/>
    </source>
</evidence>
<evidence type="ECO:0000256" key="17">
    <source>
        <dbReference type="PIRSR" id="PIRSR600829-3"/>
    </source>
</evidence>
<feature type="binding site" evidence="18">
    <location>
        <position position="33"/>
    </location>
    <ligand>
        <name>a divalent metal cation</name>
        <dbReference type="ChEBI" id="CHEBI:60240"/>
    </ligand>
</feature>
<evidence type="ECO:0000313" key="21">
    <source>
        <dbReference type="Proteomes" id="UP000234748"/>
    </source>
</evidence>
<evidence type="ECO:0000256" key="12">
    <source>
        <dbReference type="ARBA" id="ARBA00023136"/>
    </source>
</evidence>
<evidence type="ECO:0000256" key="8">
    <source>
        <dbReference type="ARBA" id="ARBA00022777"/>
    </source>
</evidence>
<keyword evidence="21" id="KW-1185">Reference proteome</keyword>
<keyword evidence="5" id="KW-0808">Transferase</keyword>
<evidence type="ECO:0000256" key="1">
    <source>
        <dbReference type="ARBA" id="ARBA00004651"/>
    </source>
</evidence>
<reference evidence="20 21" key="1">
    <citation type="submission" date="2017-11" db="EMBL/GenBank/DDBJ databases">
        <title>Comparitive Functional Genomics of Dry Heat Resistant strains isolated from the Viking Spacecraft.</title>
        <authorList>
            <person name="Seuylemezian A."/>
            <person name="Cooper K."/>
            <person name="Vaishampayan P."/>
        </authorList>
    </citation>
    <scope>NUCLEOTIDE SEQUENCE [LARGE SCALE GENOMIC DNA]</scope>
    <source>
        <strain evidence="20 21">V1-29</strain>
    </source>
</reference>
<feature type="binding site" evidence="18">
    <location>
        <position position="81"/>
    </location>
    <ligand>
        <name>a divalent metal cation</name>
        <dbReference type="ChEBI" id="CHEBI:60240"/>
    </ligand>
</feature>
<evidence type="ECO:0000256" key="6">
    <source>
        <dbReference type="ARBA" id="ARBA00022692"/>
    </source>
</evidence>
<feature type="binding site" evidence="16">
    <location>
        <position position="74"/>
    </location>
    <ligand>
        <name>substrate</name>
    </ligand>
</feature>
<keyword evidence="7 17" id="KW-0547">Nucleotide-binding</keyword>